<dbReference type="Pfam" id="PF13116">
    <property type="entry name" value="YhdP"/>
    <property type="match status" value="1"/>
</dbReference>
<keyword evidence="4" id="KW-1185">Reference proteome</keyword>
<reference evidence="4" key="1">
    <citation type="submission" date="2016-10" db="EMBL/GenBank/DDBJ databases">
        <authorList>
            <person name="Varghese N."/>
            <person name="Submissions S."/>
        </authorList>
    </citation>
    <scope>NUCLEOTIDE SEQUENCE [LARGE SCALE GENOMIC DNA]</scope>
    <source>
        <strain evidence="4">DSM 217</strain>
    </source>
</reference>
<accession>A0A1H2XXL9</accession>
<dbReference type="PANTHER" id="PTHR38690:SF1">
    <property type="entry name" value="PROTEASE"/>
    <property type="match status" value="1"/>
</dbReference>
<dbReference type="NCBIfam" id="TIGR02099">
    <property type="entry name" value="YhdP family protein"/>
    <property type="match status" value="1"/>
</dbReference>
<evidence type="ECO:0000256" key="1">
    <source>
        <dbReference type="SAM" id="MobiDB-lite"/>
    </source>
</evidence>
<evidence type="ECO:0000259" key="2">
    <source>
        <dbReference type="Pfam" id="PF13116"/>
    </source>
</evidence>
<sequence length="1357" mass="145712">MSFLQTRTNRFMRRLVSSAVLLAATGLVLVALVVTAARVALPLTEADNRWVADRLGERLGYRVRLGSASLHLDWRGPRLVVRDLRLSAPDPGPNPERSKDVLALDVFEITIDPLASLRAGVPKITALTLAGSRLAGRIDSEGRLQLDGLEALSGRDPRALEFLLTQARVELVVGEILMRDDRPAPERTGLRLTDLHLRLLNDGDRHTLAATAALHPIGDATPSSRRDPKPNRLRLIADLDGPPTEPASWSGRVYAGLDAGELDEILRGNGFSAVSVRGGRILLESWSRIGAGHLEDALIRVDLSGLRVEPAHGSSSASNSPSDIGSAEPLKVARLGAITRVVPRAQGWHLQIADLAGRIADADLPRLDLDLRLTSAGRPERLRVTSDPLDLAALASVLSASPWPLPESLRGLIAAKPRGRVEDPIVQVDWSAGQPPRWAVRADGEGLGWDHAGALPGVDGLAVRLRADPEGGEARVGSAGLGLDLRPLFSEPLALDRLSTRLDWRIDATGTARLTARNLTFENADLAGRARLALDLPADGSSPLMDLRASFYDGDGSRVRPYLPVGIMHRDLVRWLERAIVAGHIPQADLIFRGPLAAYPFRGHEGRFELLLELEDTVLDYLPEWPAIREAAGRLRFLDQSLSIELDRGRILDSRLVGARGEIPELWGAQGMRIVGETEGPFSDGLRTLTETPLAKDLGRLAGSLEVTGDSRLRLEIDLPFTKRRQLGIAGRLSWPKPATLAIRGTPVELSRLGGEVTFTEKSLSSEALEAVLWDRPLSLAIVTLEPGVADASATLIKARARTSVTELGRRFPSPAWGLVSGEIDWDLDVTIRNRDVRAAALPLDYRLASRLNGLAIDLPAPLGKPASATRDLELVGALVPGRSLRVAGHLGEVAGDLMLDLGGFPARAMRAHVRLGDESAPSPKGEGVFLDGRLADLDLVAWLGRLDALSPAKQVGESPSAPGADAWFRGADLQVDRLALGGPRLTEVDVRLTPIDSGGLRKGWDVAVRANELAGEIEIPATDEVPVHVALERLDLLAFKNAPMQGDSEPSALPVEEPFRGLPPIDVRIARLRWGDASLGTLQLDLRPDVLGLRLPSIRLLGEGLVSAEGEASWMRSESGGRSEVSMRVESLDSGILLEALDSQNRLEDAPMQAQLMLGWPGGFGDFKLAKALGFVDVEVGSGRLLDVEPGVGRVLGFLNLSALKRRLTMDFTDLYGQGFAFEEMRGRVRIAEGKATLDAFTIDGPASKVIVSGSSDLVNQSFEQSVVVEPRIGSSVALASAVAGGPVVGAAVYLVDRIAGNAIDRLGRYRYRVTGPWSNPDVSRVGWDPAVGVDAPPAHAPSPVEAPTPPNHFLD</sequence>
<name>A0A1H2XXL9_THIRO</name>
<feature type="region of interest" description="Disordered" evidence="1">
    <location>
        <begin position="1335"/>
        <end position="1357"/>
    </location>
</feature>
<proteinExistence type="predicted"/>
<dbReference type="PANTHER" id="PTHR38690">
    <property type="entry name" value="PROTEASE-RELATED"/>
    <property type="match status" value="1"/>
</dbReference>
<organism evidence="3 4">
    <name type="scientific">Thiocapsa roseopersicina</name>
    <dbReference type="NCBI Taxonomy" id="1058"/>
    <lineage>
        <taxon>Bacteria</taxon>
        <taxon>Pseudomonadati</taxon>
        <taxon>Pseudomonadota</taxon>
        <taxon>Gammaproteobacteria</taxon>
        <taxon>Chromatiales</taxon>
        <taxon>Chromatiaceae</taxon>
        <taxon>Thiocapsa</taxon>
    </lineage>
</organism>
<dbReference type="OrthoDB" id="9762238at2"/>
<gene>
    <name evidence="3" type="ORF">SAMN05421783_111139</name>
</gene>
<evidence type="ECO:0000313" key="3">
    <source>
        <dbReference type="EMBL" id="SDW97154.1"/>
    </source>
</evidence>
<protein>
    <submittedName>
        <fullName evidence="3">TIGR02099 family protein</fullName>
    </submittedName>
</protein>
<dbReference type="Proteomes" id="UP000198816">
    <property type="component" value="Unassembled WGS sequence"/>
</dbReference>
<feature type="compositionally biased region" description="Pro residues" evidence="1">
    <location>
        <begin position="1340"/>
        <end position="1357"/>
    </location>
</feature>
<dbReference type="InterPro" id="IPR025263">
    <property type="entry name" value="YhdP_central"/>
</dbReference>
<dbReference type="InterPro" id="IPR011836">
    <property type="entry name" value="YhdP"/>
</dbReference>
<dbReference type="RefSeq" id="WP_093032697.1">
    <property type="nucleotide sequence ID" value="NZ_FNNZ01000011.1"/>
</dbReference>
<dbReference type="STRING" id="1058.SAMN05421783_111139"/>
<dbReference type="EMBL" id="FNNZ01000011">
    <property type="protein sequence ID" value="SDW97154.1"/>
    <property type="molecule type" value="Genomic_DNA"/>
</dbReference>
<evidence type="ECO:0000313" key="4">
    <source>
        <dbReference type="Proteomes" id="UP000198816"/>
    </source>
</evidence>
<feature type="domain" description="YhdP central" evidence="2">
    <location>
        <begin position="12"/>
        <end position="1324"/>
    </location>
</feature>